<dbReference type="Proteomes" id="UP001157418">
    <property type="component" value="Unassembled WGS sequence"/>
</dbReference>
<feature type="transmembrane region" description="Helical" evidence="2">
    <location>
        <begin position="184"/>
        <end position="202"/>
    </location>
</feature>
<evidence type="ECO:0000313" key="4">
    <source>
        <dbReference type="EMBL" id="CAH1425786.1"/>
    </source>
</evidence>
<reference evidence="4 5" key="1">
    <citation type="submission" date="2022-01" db="EMBL/GenBank/DDBJ databases">
        <authorList>
            <person name="Xiong W."/>
            <person name="Schranz E."/>
        </authorList>
    </citation>
    <scope>NUCLEOTIDE SEQUENCE [LARGE SCALE GENOMIC DNA]</scope>
</reference>
<feature type="region of interest" description="Disordered" evidence="1">
    <location>
        <begin position="1"/>
        <end position="28"/>
    </location>
</feature>
<evidence type="ECO:0000259" key="3">
    <source>
        <dbReference type="Pfam" id="PF17846"/>
    </source>
</evidence>
<dbReference type="PANTHER" id="PTHR12341:SF41">
    <property type="entry name" value="5'-3' EXORIBONUCLEASE 2"/>
    <property type="match status" value="1"/>
</dbReference>
<dbReference type="EMBL" id="CAKMRJ010002223">
    <property type="protein sequence ID" value="CAH1425786.1"/>
    <property type="molecule type" value="Genomic_DNA"/>
</dbReference>
<feature type="transmembrane region" description="Helical" evidence="2">
    <location>
        <begin position="124"/>
        <end position="141"/>
    </location>
</feature>
<feature type="transmembrane region" description="Helical" evidence="2">
    <location>
        <begin position="153"/>
        <end position="177"/>
    </location>
</feature>
<dbReference type="Pfam" id="PF17846">
    <property type="entry name" value="XRN_M"/>
    <property type="match status" value="1"/>
</dbReference>
<evidence type="ECO:0000313" key="5">
    <source>
        <dbReference type="Proteomes" id="UP001157418"/>
    </source>
</evidence>
<organism evidence="4 5">
    <name type="scientific">Lactuca virosa</name>
    <dbReference type="NCBI Taxonomy" id="75947"/>
    <lineage>
        <taxon>Eukaryota</taxon>
        <taxon>Viridiplantae</taxon>
        <taxon>Streptophyta</taxon>
        <taxon>Embryophyta</taxon>
        <taxon>Tracheophyta</taxon>
        <taxon>Spermatophyta</taxon>
        <taxon>Magnoliopsida</taxon>
        <taxon>eudicotyledons</taxon>
        <taxon>Gunneridae</taxon>
        <taxon>Pentapetalae</taxon>
        <taxon>asterids</taxon>
        <taxon>campanulids</taxon>
        <taxon>Asterales</taxon>
        <taxon>Asteraceae</taxon>
        <taxon>Cichorioideae</taxon>
        <taxon>Cichorieae</taxon>
        <taxon>Lactucinae</taxon>
        <taxon>Lactuca</taxon>
    </lineage>
</organism>
<dbReference type="PANTHER" id="PTHR12341">
    <property type="entry name" value="5'-&gt;3' EXORIBONUCLEASE"/>
    <property type="match status" value="1"/>
</dbReference>
<dbReference type="InterPro" id="IPR041412">
    <property type="entry name" value="Xrn1_helical"/>
</dbReference>
<keyword evidence="2" id="KW-0472">Membrane</keyword>
<dbReference type="GO" id="GO:0004534">
    <property type="term" value="F:5'-3' RNA exonuclease activity"/>
    <property type="evidence" value="ECO:0007669"/>
    <property type="project" value="TreeGrafter"/>
</dbReference>
<sequence>MDISNVYSGKKKREKKNAPKSTSRNKAKEDLAAATGGVKVCQHSVFCCEDILQSMKTSNMVTCELLQYLQSAHALPEQYRKLVTDPNSPIVDFYPTDFEVDMNGKQFAWQEDVFWISFNGDCGIALKLIILIVLSVMMHSSNPRVNGIVEDVFWISFNGDCGIALKLIILIVLSVMMHSSNPRVNGIVVSGSLFLMLFIINVN</sequence>
<keyword evidence="5" id="KW-1185">Reference proteome</keyword>
<evidence type="ECO:0000256" key="1">
    <source>
        <dbReference type="SAM" id="MobiDB-lite"/>
    </source>
</evidence>
<protein>
    <recommendedName>
        <fullName evidence="3">Xrn1 helical domain-containing protein</fullName>
    </recommendedName>
</protein>
<dbReference type="GO" id="GO:0000956">
    <property type="term" value="P:nuclear-transcribed mRNA catabolic process"/>
    <property type="evidence" value="ECO:0007669"/>
    <property type="project" value="TreeGrafter"/>
</dbReference>
<dbReference type="AlphaFoldDB" id="A0AAU9MJX2"/>
<keyword evidence="2" id="KW-1133">Transmembrane helix</keyword>
<dbReference type="InterPro" id="IPR027073">
    <property type="entry name" value="5_3_exoribonuclease"/>
</dbReference>
<dbReference type="GO" id="GO:0005634">
    <property type="term" value="C:nucleus"/>
    <property type="evidence" value="ECO:0007669"/>
    <property type="project" value="TreeGrafter"/>
</dbReference>
<evidence type="ECO:0000256" key="2">
    <source>
        <dbReference type="SAM" id="Phobius"/>
    </source>
</evidence>
<dbReference type="Gene3D" id="1.25.40.1050">
    <property type="match status" value="1"/>
</dbReference>
<keyword evidence="2" id="KW-0812">Transmembrane</keyword>
<feature type="domain" description="Xrn1 helical" evidence="3">
    <location>
        <begin position="70"/>
        <end position="111"/>
    </location>
</feature>
<dbReference type="GO" id="GO:0003723">
    <property type="term" value="F:RNA binding"/>
    <property type="evidence" value="ECO:0007669"/>
    <property type="project" value="TreeGrafter"/>
</dbReference>
<accession>A0AAU9MJX2</accession>
<gene>
    <name evidence="4" type="ORF">LVIROSA_LOCUS12905</name>
</gene>
<comment type="caution">
    <text evidence="4">The sequence shown here is derived from an EMBL/GenBank/DDBJ whole genome shotgun (WGS) entry which is preliminary data.</text>
</comment>
<name>A0AAU9MJX2_9ASTR</name>
<proteinExistence type="predicted"/>